<protein>
    <submittedName>
        <fullName evidence="1">Uncharacterized protein</fullName>
    </submittedName>
</protein>
<dbReference type="RefSeq" id="WP_192728218.1">
    <property type="nucleotide sequence ID" value="NZ_BAAAVL010000001.1"/>
</dbReference>
<accession>A0ABR9ILU0</accession>
<dbReference type="EMBL" id="JADBEC010000001">
    <property type="protein sequence ID" value="MBE1504144.1"/>
    <property type="molecule type" value="Genomic_DNA"/>
</dbReference>
<organism evidence="1 2">
    <name type="scientific">Rhizobium viscosum</name>
    <name type="common">Arthrobacter viscosus</name>
    <dbReference type="NCBI Taxonomy" id="1673"/>
    <lineage>
        <taxon>Bacteria</taxon>
        <taxon>Pseudomonadati</taxon>
        <taxon>Pseudomonadota</taxon>
        <taxon>Alphaproteobacteria</taxon>
        <taxon>Hyphomicrobiales</taxon>
        <taxon>Rhizobiaceae</taxon>
        <taxon>Rhizobium/Agrobacterium group</taxon>
        <taxon>Rhizobium</taxon>
    </lineage>
</organism>
<keyword evidence="2" id="KW-1185">Reference proteome</keyword>
<evidence type="ECO:0000313" key="2">
    <source>
        <dbReference type="Proteomes" id="UP000620262"/>
    </source>
</evidence>
<gene>
    <name evidence="1" type="ORF">H4W29_001325</name>
</gene>
<proteinExistence type="predicted"/>
<dbReference type="Proteomes" id="UP000620262">
    <property type="component" value="Unassembled WGS sequence"/>
</dbReference>
<name>A0ABR9ILU0_RHIVS</name>
<reference evidence="1 2" key="1">
    <citation type="submission" date="2020-10" db="EMBL/GenBank/DDBJ databases">
        <title>Sequencing the genomes of 1000 actinobacteria strains.</title>
        <authorList>
            <person name="Klenk H.-P."/>
        </authorList>
    </citation>
    <scope>NUCLEOTIDE SEQUENCE [LARGE SCALE GENOMIC DNA]</scope>
    <source>
        <strain evidence="1 2">DSM 7307</strain>
    </source>
</reference>
<comment type="caution">
    <text evidence="1">The sequence shown here is derived from an EMBL/GenBank/DDBJ whole genome shotgun (WGS) entry which is preliminary data.</text>
</comment>
<evidence type="ECO:0000313" key="1">
    <source>
        <dbReference type="EMBL" id="MBE1504144.1"/>
    </source>
</evidence>
<sequence>MKRAWPAEFNSIFDTAEVVTIEPVTVEPVNGERVVAHDEPPAPRRALRVRIPMETYERIWPLAEMRFRPAEGPYAGKAVTLIATNPHYHPWHPADGGSEEKVGDSGRHYKTDYLVVHFLLDDVRESVAA</sequence>